<dbReference type="EMBL" id="CP048020">
    <property type="protein sequence ID" value="QHX43406.1"/>
    <property type="molecule type" value="Genomic_DNA"/>
</dbReference>
<evidence type="ECO:0000313" key="2">
    <source>
        <dbReference type="EMBL" id="QHX43406.1"/>
    </source>
</evidence>
<sequence length="299" mass="34752">MLRHTILFILLLSAYTATATNTHIQGRIPSPLYGITLDDVSEHSITAIIDAIKALPVKPTARIVIDADKKPADFVSLLAGIHEVAYIMLCPCDSYDMAFYKTAESYKARFAECVAYLTPYVDIWEIGNEVNGEGWLGDSEKLIAEKVYTAWKYIHQQGFATALTAYMADPDSQSITMEDWLLNYIPPDMRNTLDYVLVSYYDDDNDGKHEEWQNMFKNLYTMFPNSLFGFGECGFAKPHNAGKTFNTQADRYYRMLPYNHRYIGGYFWWYWQEDCIPHKQNSRWNKIADNFLWMKEQYR</sequence>
<dbReference type="Proteomes" id="UP000464374">
    <property type="component" value="Chromosome"/>
</dbReference>
<evidence type="ECO:0000313" key="3">
    <source>
        <dbReference type="Proteomes" id="UP000464374"/>
    </source>
</evidence>
<dbReference type="InterPro" id="IPR017853">
    <property type="entry name" value="GH"/>
</dbReference>
<keyword evidence="1" id="KW-0732">Signal</keyword>
<name>A0A6P1Y0Q6_9SPIR</name>
<feature type="chain" id="PRO_5026681545" description="Transmembrane protein" evidence="1">
    <location>
        <begin position="20"/>
        <end position="299"/>
    </location>
</feature>
<organism evidence="2 3">
    <name type="scientific">Treponema vincentii</name>
    <dbReference type="NCBI Taxonomy" id="69710"/>
    <lineage>
        <taxon>Bacteria</taxon>
        <taxon>Pseudomonadati</taxon>
        <taxon>Spirochaetota</taxon>
        <taxon>Spirochaetia</taxon>
        <taxon>Spirochaetales</taxon>
        <taxon>Treponemataceae</taxon>
        <taxon>Treponema</taxon>
    </lineage>
</organism>
<feature type="signal peptide" evidence="1">
    <location>
        <begin position="1"/>
        <end position="19"/>
    </location>
</feature>
<dbReference type="RefSeq" id="WP_162663729.1">
    <property type="nucleotide sequence ID" value="NZ_CP048020.1"/>
</dbReference>
<dbReference type="SUPFAM" id="SSF51445">
    <property type="entry name" value="(Trans)glycosidases"/>
    <property type="match status" value="1"/>
</dbReference>
<gene>
    <name evidence="2" type="ORF">GWP43_08055</name>
</gene>
<proteinExistence type="predicted"/>
<dbReference type="Gene3D" id="3.20.20.80">
    <property type="entry name" value="Glycosidases"/>
    <property type="match status" value="1"/>
</dbReference>
<evidence type="ECO:0000256" key="1">
    <source>
        <dbReference type="SAM" id="SignalP"/>
    </source>
</evidence>
<evidence type="ECO:0008006" key="4">
    <source>
        <dbReference type="Google" id="ProtNLM"/>
    </source>
</evidence>
<protein>
    <recommendedName>
        <fullName evidence="4">Transmembrane protein</fullName>
    </recommendedName>
</protein>
<dbReference type="AlphaFoldDB" id="A0A6P1Y0Q6"/>
<accession>A0A6P1Y0Q6</accession>
<reference evidence="2 3" key="1">
    <citation type="submission" date="2020-01" db="EMBL/GenBank/DDBJ databases">
        <title>Complete genome sequence of a human oral phylogroup 1 Treponema sp. strain ATCC 700766, originally isolated from periodontitis dental plaque.</title>
        <authorList>
            <person name="Chan Y."/>
            <person name="Huo Y.-B."/>
            <person name="Yu X.-L."/>
            <person name="Zeng H."/>
            <person name="Leung W.-K."/>
            <person name="Watt R.M."/>
        </authorList>
    </citation>
    <scope>NUCLEOTIDE SEQUENCE [LARGE SCALE GENOMIC DNA]</scope>
    <source>
        <strain evidence="2 3">OMZ 804</strain>
    </source>
</reference>
<dbReference type="KEGG" id="trz:GWP43_08055"/>